<evidence type="ECO:0000313" key="2">
    <source>
        <dbReference type="Proteomes" id="UP001597196"/>
    </source>
</evidence>
<evidence type="ECO:0000313" key="1">
    <source>
        <dbReference type="EMBL" id="MFD1428825.1"/>
    </source>
</evidence>
<comment type="caution">
    <text evidence="1">The sequence shown here is derived from an EMBL/GenBank/DDBJ whole genome shotgun (WGS) entry which is preliminary data.</text>
</comment>
<dbReference type="EMBL" id="JBHTOC010000001">
    <property type="protein sequence ID" value="MFD1428825.1"/>
    <property type="molecule type" value="Genomic_DNA"/>
</dbReference>
<gene>
    <name evidence="1" type="ORF">ACFQ4P_01005</name>
</gene>
<dbReference type="Gene3D" id="1.20.5.2050">
    <property type="match status" value="1"/>
</dbReference>
<name>A0ABW4CGY5_9LACO</name>
<keyword evidence="2" id="KW-1185">Reference proteome</keyword>
<sequence length="180" mass="20103">MTMGGTESEKAMTKQIDMTGRRIGRLTVLAAAGRMKNGNRRWLCRCDCGNEVTVDGYALRVGSVKSCGCLRRDASKQTARTNPAFLANVGNAALWGTVAGTNLRTFVSMRATNRSGVTGVSYDNTSGKWIARLYFRGRLVLNKSFWRFDEAVQARRLAEKHYVTPLLERYEPLVKQWGTQ</sequence>
<accession>A0ABW4CGY5</accession>
<protein>
    <submittedName>
        <fullName evidence="1">Alcohol dehydrogenase</fullName>
    </submittedName>
</protein>
<reference evidence="2" key="1">
    <citation type="journal article" date="2019" name="Int. J. Syst. Evol. Microbiol.">
        <title>The Global Catalogue of Microorganisms (GCM) 10K type strain sequencing project: providing services to taxonomists for standard genome sequencing and annotation.</title>
        <authorList>
            <consortium name="The Broad Institute Genomics Platform"/>
            <consortium name="The Broad Institute Genome Sequencing Center for Infectious Disease"/>
            <person name="Wu L."/>
            <person name="Ma J."/>
        </authorList>
    </citation>
    <scope>NUCLEOTIDE SEQUENCE [LARGE SCALE GENOMIC DNA]</scope>
    <source>
        <strain evidence="2">CCM 8980</strain>
    </source>
</reference>
<dbReference type="Proteomes" id="UP001597196">
    <property type="component" value="Unassembled WGS sequence"/>
</dbReference>
<organism evidence="1 2">
    <name type="scientific">Lacticaseibacillus mingshuiensis</name>
    <dbReference type="NCBI Taxonomy" id="2799574"/>
    <lineage>
        <taxon>Bacteria</taxon>
        <taxon>Bacillati</taxon>
        <taxon>Bacillota</taxon>
        <taxon>Bacilli</taxon>
        <taxon>Lactobacillales</taxon>
        <taxon>Lactobacillaceae</taxon>
        <taxon>Lacticaseibacillus</taxon>
    </lineage>
</organism>
<proteinExistence type="predicted"/>